<protein>
    <submittedName>
        <fullName evidence="2">ORFan</fullName>
    </submittedName>
</protein>
<evidence type="ECO:0000313" key="2">
    <source>
        <dbReference type="EMBL" id="BCS83403.1"/>
    </source>
</evidence>
<reference evidence="2 3" key="1">
    <citation type="submission" date="2021-02" db="EMBL/GenBank/DDBJ databases">
        <title>Cotonvirus japonicus, which uses Golgi apparatus of host cells for its virion factory, phylogenetically links tailed tupanvirus and icosahedral mimivirus.</title>
        <authorList>
            <person name="Takahashi H."/>
            <person name="Fukaya S."/>
            <person name="Song C."/>
            <person name="Murata K."/>
            <person name="Takemura M."/>
        </authorList>
    </citation>
    <scope>NUCLEOTIDE SEQUENCE [LARGE SCALE GENOMIC DNA]</scope>
</reference>
<dbReference type="EMBL" id="AP024483">
    <property type="protein sequence ID" value="BCS83403.1"/>
    <property type="molecule type" value="Genomic_DNA"/>
</dbReference>
<organism evidence="2 3">
    <name type="scientific">Cotonvirus japonicus</name>
    <dbReference type="NCBI Taxonomy" id="2811091"/>
    <lineage>
        <taxon>Viruses</taxon>
        <taxon>Varidnaviria</taxon>
        <taxon>Bamfordvirae</taxon>
        <taxon>Nucleocytoviricota</taxon>
        <taxon>Megaviricetes</taxon>
        <taxon>Imitervirales</taxon>
        <taxon>Mimiviridae</taxon>
        <taxon>Megamimivirinae</taxon>
        <taxon>Cotonvirus</taxon>
        <taxon>Cotonvirus japonicum</taxon>
    </lineage>
</organism>
<feature type="transmembrane region" description="Helical" evidence="1">
    <location>
        <begin position="100"/>
        <end position="128"/>
    </location>
</feature>
<name>A0ABM7NTB8_9VIRU</name>
<keyword evidence="1" id="KW-1133">Transmembrane helix</keyword>
<evidence type="ECO:0000313" key="3">
    <source>
        <dbReference type="Proteomes" id="UP001321479"/>
    </source>
</evidence>
<keyword evidence="1" id="KW-0472">Membrane</keyword>
<evidence type="ECO:0000256" key="1">
    <source>
        <dbReference type="SAM" id="Phobius"/>
    </source>
</evidence>
<dbReference type="RefSeq" id="YP_010842011.1">
    <property type="nucleotide sequence ID" value="NC_079139.1"/>
</dbReference>
<feature type="transmembrane region" description="Helical" evidence="1">
    <location>
        <begin position="60"/>
        <end position="88"/>
    </location>
</feature>
<keyword evidence="3" id="KW-1185">Reference proteome</keyword>
<dbReference type="Proteomes" id="UP001321479">
    <property type="component" value="Segment"/>
</dbReference>
<accession>A0ABM7NTB8</accession>
<dbReference type="GeneID" id="80558608"/>
<proteinExistence type="predicted"/>
<sequence>MVSLQYGHLFPTDFNVVNKHFKQKTFLQQFVIVGLSKGSVQIKQHSSLMELIFSLMESNFVLHLAILLDILIFLCSCASISAGIKLLTYSNSCSKLCNSLLILSVNTLTIFSSVSTSQFNFVIASFMLPELIN</sequence>
<keyword evidence="1" id="KW-0812">Transmembrane</keyword>